<comment type="caution">
    <text evidence="1">The sequence shown here is derived from an EMBL/GenBank/DDBJ whole genome shotgun (WGS) entry which is preliminary data.</text>
</comment>
<sequence>MQKNTALLTLFRPPRRKPKKARLVVFSEPARASAT</sequence>
<evidence type="ECO:0000313" key="2">
    <source>
        <dbReference type="Proteomes" id="UP000295611"/>
    </source>
</evidence>
<gene>
    <name evidence="1" type="ORF">DFP86_11841</name>
</gene>
<accession>A0A4R7AYM8</accession>
<keyword evidence="2" id="KW-1185">Reference proteome</keyword>
<dbReference type="EMBL" id="SNZP01000018">
    <property type="protein sequence ID" value="TDR71630.1"/>
    <property type="molecule type" value="Genomic_DNA"/>
</dbReference>
<proteinExistence type="predicted"/>
<dbReference type="Proteomes" id="UP000295611">
    <property type="component" value="Unassembled WGS sequence"/>
</dbReference>
<evidence type="ECO:0000313" key="1">
    <source>
        <dbReference type="EMBL" id="TDR71630.1"/>
    </source>
</evidence>
<name>A0A4R7AYM8_9NEIS</name>
<reference evidence="1 2" key="1">
    <citation type="submission" date="2019-03" db="EMBL/GenBank/DDBJ databases">
        <title>Genomic Encyclopedia of Type Strains, Phase III (KMG-III): the genomes of soil and plant-associated and newly described type strains.</title>
        <authorList>
            <person name="Whitman W."/>
        </authorList>
    </citation>
    <scope>NUCLEOTIDE SEQUENCE [LARGE SCALE GENOMIC DNA]</scope>
    <source>
        <strain evidence="1 2">CECT 8976</strain>
    </source>
</reference>
<protein>
    <submittedName>
        <fullName evidence="1">Uncharacterized protein</fullName>
    </submittedName>
</protein>
<organism evidence="1 2">
    <name type="scientific">Paludibacterium purpuratum</name>
    <dbReference type="NCBI Taxonomy" id="1144873"/>
    <lineage>
        <taxon>Bacteria</taxon>
        <taxon>Pseudomonadati</taxon>
        <taxon>Pseudomonadota</taxon>
        <taxon>Betaproteobacteria</taxon>
        <taxon>Neisseriales</taxon>
        <taxon>Chromobacteriaceae</taxon>
        <taxon>Paludibacterium</taxon>
    </lineage>
</organism>
<dbReference type="AlphaFoldDB" id="A0A4R7AYM8"/>